<dbReference type="KEGG" id="mets:DK389_04440"/>
<evidence type="ECO:0000259" key="1">
    <source>
        <dbReference type="Pfam" id="PF21834"/>
    </source>
</evidence>
<dbReference type="EMBL" id="CP029550">
    <property type="protein sequence ID" value="AWN39925.1"/>
    <property type="molecule type" value="Genomic_DNA"/>
</dbReference>
<proteinExistence type="predicted"/>
<dbReference type="Proteomes" id="UP000245926">
    <property type="component" value="Chromosome"/>
</dbReference>
<sequence length="86" mass="9761">MRRSGRGRCPLRRSFVRQRVFFDLTDGLTILADETGVVVADLDQALRQAASAIEEMRLSGQLRGEFGWRIVVRDANRTILHLLPLP</sequence>
<protein>
    <recommendedName>
        <fullName evidence="1">DUF6894 domain-containing protein</fullName>
    </recommendedName>
</protein>
<organism evidence="2 3">
    <name type="scientific">Methylobacterium durans</name>
    <dbReference type="NCBI Taxonomy" id="2202825"/>
    <lineage>
        <taxon>Bacteria</taxon>
        <taxon>Pseudomonadati</taxon>
        <taxon>Pseudomonadota</taxon>
        <taxon>Alphaproteobacteria</taxon>
        <taxon>Hyphomicrobiales</taxon>
        <taxon>Methylobacteriaceae</taxon>
        <taxon>Methylobacterium</taxon>
    </lineage>
</organism>
<keyword evidence="3" id="KW-1185">Reference proteome</keyword>
<name>A0A2U8W1J0_9HYPH</name>
<reference evidence="3" key="1">
    <citation type="submission" date="2018-05" db="EMBL/GenBank/DDBJ databases">
        <title>Complete Genome Sequence of Methylobacterium sp. 17SD2-17.</title>
        <authorList>
            <person name="Srinivasan S."/>
        </authorList>
    </citation>
    <scope>NUCLEOTIDE SEQUENCE [LARGE SCALE GENOMIC DNA]</scope>
    <source>
        <strain evidence="3">17SD2-17</strain>
    </source>
</reference>
<feature type="domain" description="DUF6894" evidence="1">
    <location>
        <begin position="19"/>
        <end position="85"/>
    </location>
</feature>
<evidence type="ECO:0000313" key="2">
    <source>
        <dbReference type="EMBL" id="AWN39925.1"/>
    </source>
</evidence>
<dbReference type="AlphaFoldDB" id="A0A2U8W1J0"/>
<gene>
    <name evidence="2" type="ORF">DK389_04440</name>
</gene>
<dbReference type="Pfam" id="PF21834">
    <property type="entry name" value="DUF6894"/>
    <property type="match status" value="1"/>
</dbReference>
<evidence type="ECO:0000313" key="3">
    <source>
        <dbReference type="Proteomes" id="UP000245926"/>
    </source>
</evidence>
<accession>A0A2U8W1J0</accession>
<dbReference type="OrthoDB" id="8000231at2"/>
<dbReference type="InterPro" id="IPR054189">
    <property type="entry name" value="DUF6894"/>
</dbReference>